<gene>
    <name evidence="1" type="ORF">M9Y10_008365</name>
</gene>
<sequence>MFFSSVTDENTVDISLIYQRLLLLDHRLILRDKWSKLAQIISRKNRLSIANKLIQYEKTCALYKRKKKRKIFDRWKFRKRWIDFCHQLKRKEIYKLVPIYQNTQKKFSNRNKRAIWKKLTQMLVRRNRFTYLIVDVSDLFKFRTMRTCFRFWFHRFSFSSSLLRNKWHYLVSKRVHREMILRIYNVQSVFHTRIIWRDFVDRILHQYHIREIQNAKNDQSIRQRWIFLSNSIIHKQILNRLYQVRSQLKTRVVWKYFVISTMVKYKRSIFINSLKQYKLRKEKRKTIIAQWEKIFYSLQLYSHQQSIRSITHYLEIRSSWRSITRKLYFYSLRKLLNEKLKNINDQNEELYEKSLLKKFFNQWFWVSVSDIKMRQVYDDALSLFVPAFRHNSALVIQRIFRLYLRHQKAIRDMIFSDISLDSFTHPFIYQTMKHFLPPFQHPKKIWNPFVNQVSNSVAQTNYQFNYSKLRKIPIRTLSPPECFPRIILKKLKFFSTEKDFPTPQLDQIIEDFDFNDFDVEIESNIKFYKKEIVPKFTERRIQEDVIQYIKVDPDFKYANSQTFHFNFIQFETDELIEKVLEEESNFEMDDVVESWVNFSDLTKNTKNHLNDFSTKNKPPKSEKRFQVFETVSEDILNSIECIFDQDQLKNSLNSESIQFSMNNYHPIQFIEQDEYDHIFDKNENFYLTIDDIDSLEIDTFPLVLLRFIEIRESVFRGFNLKRILSGEDDIIQFVISPFRIQFSLPIFKAKPTLVDALFHTGNEIIFPFLNFKSFIFTFSIDFVCHFKTFRSQCVDIKQQHNEQVSALEFEVDDRLLKRKRNFILRNSLFQTGTNLLFDKMFFIRGFFFGPKVSVFSHIERAIDRVSYSEMISMDSFDFSFPASFASPIRPTINKKIKIGHKKTVDMLESEVPLNDFEFKFHIKSLRTLRKKRKKSSKNSIQEECLNKYSNQLKEPLFEMDLGGLNQNLNQSSFFNMELEKRPKDAISSYVDESIDSSILTLFDFTFSMPALNFSRKDDKSFLVVSKLDSIAVKIVVDSLNHLPIVSNRPSLETICEITSDFLSTVPLSPPRILRDVRRLEFLDSKDPVSLIDQSQIESQVDHLLKEIQYPLTSNKVTQTFDVGFDVDFTDLISGISRQISVGNLAQMTPSDERALVNNDVLFGLLDSSQQSILSSIPLNSNLPQEETLIEISDDFAIFQETIESFSMFGLDNVSLLNYSMKDDRIFYNEEFNDHFVLKIFNEEMDHLPLVANVPSEEDIVSIAGEFYDFCDISTKVPLSPIKRIEMKDDRSFFSNEDVMSEFSSLLNSIDLPVTQNLPDDSTADEIATVFYDASDIICYFSSLENLVPLILFERREDISFANPILIDNACNAMLDQLSLPIELNKLDKKTLDQISLQLSQIIEENRNDFALKFTSQALNFGLNYHRKDDRSFIDNKLIEKVVIDSFDSIFNEGDFLCLNEPEEKDVSQIVDGFCDFNVEHFSKANYSPLSRMTNKDERVYINTNIIDGIMANIYDKILQEEKILCLNRPEEGTITEIASDLVDSEIDSFSDISLSSLDKYEPKDSCAYLNSNLIDKIIFDIFDSIFNDEKIFCLNLLNDETTNEISTEFVDTNVAPFSTLDVSSLLGFQIKDDQFFLNRDLIERIPSNILNSILNEEKILCSNEPDEKTVDEVVDNFFDFNVAPFSKVNCLPLSNLTEKDVRTYIDSNTIENIFTNIFDKIFEEEKILYLNSPEEETISEIITGFVDSHVDPFSIVDVSSLSKFELKDDRSFIEIQSLRHFEDQFLNNELNSIPIVSNNLDPENAMEIIDVPEFNESFADYGQFLRSNQILAPIKNFDFKDDRSLSSWKEVDKIANSIIPDDLPIAINDVSENEIMEIFNVINFKEALENVVSSEFKQNRFHFYMNDDRAFISEDEIEALYYNIFFSAIDAFQFEQNIPSDETIQEIVLLDYNENYGILNEINPALPLLRYEKKGSKTLFSNENADNLFYSFFGAIQLPIVENDVDESMIDEITSYIIFKKNVFDLNLNTCQCVDSLNLISPNERKINIDDDIVYETTIFEINMIIHNKLPIVRNTVTRDEINQILTVVDRQLQLPIFEKKQTLAPLMNIDPTNRKIEVDEEVFLDLASDIFEDSISKLTITLNTFDNRVPFDIIKPINLFSAFSLLPQINVKPMVNLSKAEKRIPLNEDFYESLLLKILYEYVLPVMPIRKRQKSSFVSFEKNIDSKTEIFFDDEDYNDSY</sequence>
<evidence type="ECO:0000313" key="1">
    <source>
        <dbReference type="EMBL" id="KAK8870482.1"/>
    </source>
</evidence>
<comment type="caution">
    <text evidence="1">The sequence shown here is derived from an EMBL/GenBank/DDBJ whole genome shotgun (WGS) entry which is preliminary data.</text>
</comment>
<dbReference type="Proteomes" id="UP001470230">
    <property type="component" value="Unassembled WGS sequence"/>
</dbReference>
<proteinExistence type="predicted"/>
<keyword evidence="2" id="KW-1185">Reference proteome</keyword>
<evidence type="ECO:0000313" key="2">
    <source>
        <dbReference type="Proteomes" id="UP001470230"/>
    </source>
</evidence>
<name>A0ABR2IYQ2_9EUKA</name>
<organism evidence="1 2">
    <name type="scientific">Tritrichomonas musculus</name>
    <dbReference type="NCBI Taxonomy" id="1915356"/>
    <lineage>
        <taxon>Eukaryota</taxon>
        <taxon>Metamonada</taxon>
        <taxon>Parabasalia</taxon>
        <taxon>Tritrichomonadida</taxon>
        <taxon>Tritrichomonadidae</taxon>
        <taxon>Tritrichomonas</taxon>
    </lineage>
</organism>
<dbReference type="EMBL" id="JAPFFF010000014">
    <property type="protein sequence ID" value="KAK8870482.1"/>
    <property type="molecule type" value="Genomic_DNA"/>
</dbReference>
<accession>A0ABR2IYQ2</accession>
<reference evidence="1 2" key="1">
    <citation type="submission" date="2024-04" db="EMBL/GenBank/DDBJ databases">
        <title>Tritrichomonas musculus Genome.</title>
        <authorList>
            <person name="Alves-Ferreira E."/>
            <person name="Grigg M."/>
            <person name="Lorenzi H."/>
            <person name="Galac M."/>
        </authorList>
    </citation>
    <scope>NUCLEOTIDE SEQUENCE [LARGE SCALE GENOMIC DNA]</scope>
    <source>
        <strain evidence="1 2">EAF2021</strain>
    </source>
</reference>
<protein>
    <submittedName>
        <fullName evidence="1">Uncharacterized protein</fullName>
    </submittedName>
</protein>